<dbReference type="Gene3D" id="1.10.720.30">
    <property type="entry name" value="SAP domain"/>
    <property type="match status" value="1"/>
</dbReference>
<dbReference type="InterPro" id="IPR036361">
    <property type="entry name" value="SAP_dom_sf"/>
</dbReference>
<dbReference type="InterPro" id="IPR003034">
    <property type="entry name" value="SAP_dom"/>
</dbReference>
<dbReference type="SUPFAM" id="SSF68906">
    <property type="entry name" value="SAP domain"/>
    <property type="match status" value="1"/>
</dbReference>
<dbReference type="SMART" id="SM00513">
    <property type="entry name" value="SAP"/>
    <property type="match status" value="1"/>
</dbReference>
<keyword evidence="4" id="KW-1185">Reference proteome</keyword>
<dbReference type="PANTHER" id="PTHR35323:SF5">
    <property type="entry name" value="ZINC FINGER CCCH DOMAIN-CONTAINING PROTEIN 62"/>
    <property type="match status" value="1"/>
</dbReference>
<feature type="compositionally biased region" description="Acidic residues" evidence="1">
    <location>
        <begin position="12"/>
        <end position="36"/>
    </location>
</feature>
<dbReference type="Pfam" id="PF02037">
    <property type="entry name" value="SAP"/>
    <property type="match status" value="1"/>
</dbReference>
<protein>
    <recommendedName>
        <fullName evidence="2">SAP domain-containing protein</fullName>
    </recommendedName>
</protein>
<sequence>MAKSHCNAQNAIEEEDYIELEDSDYNEFDSDDSEEDPTFIDDIDKFQSNFSNVRHYAPETEEMIAPKLGIKDMKDFEEIQRVIDSGLVEKLKVEQCKVYLRNHGLRLSGKKDTLVQRIKEHSEILNGGGEKKFPQSSFVLNCKGDACMGDIVMFEQTVYEGYNIASRSATGPPCGKRIVAGRIVKESYGAAKQQHTFTVEVLWSKGHKPLPPLHPLLIKGRNLYKLNTLRRRWEDESERQRVLSEKHCRGSLARSSREARIQGKISKKMLKGARYGLSITCFFNLNVEIQG</sequence>
<dbReference type="InterPro" id="IPR056116">
    <property type="entry name" value="DUF7699"/>
</dbReference>
<evidence type="ECO:0000313" key="4">
    <source>
        <dbReference type="Proteomes" id="UP000596660"/>
    </source>
</evidence>
<dbReference type="PANTHER" id="PTHR35323">
    <property type="entry name" value="SAP DOMAIN-CONTAINING PROTEIN"/>
    <property type="match status" value="1"/>
</dbReference>
<dbReference type="PROSITE" id="PS50800">
    <property type="entry name" value="SAP"/>
    <property type="match status" value="1"/>
</dbReference>
<dbReference type="AlphaFoldDB" id="A0A803LDI6"/>
<evidence type="ECO:0000259" key="2">
    <source>
        <dbReference type="PROSITE" id="PS50800"/>
    </source>
</evidence>
<dbReference type="EnsemblPlants" id="AUR62009925-RA">
    <property type="protein sequence ID" value="AUR62009925-RA:cds"/>
    <property type="gene ID" value="AUR62009925"/>
</dbReference>
<dbReference type="Pfam" id="PF24766">
    <property type="entry name" value="DUF7699"/>
    <property type="match status" value="1"/>
</dbReference>
<feature type="compositionally biased region" description="Polar residues" evidence="1">
    <location>
        <begin position="1"/>
        <end position="10"/>
    </location>
</feature>
<dbReference type="Gramene" id="AUR62009925-RA">
    <property type="protein sequence ID" value="AUR62009925-RA:cds"/>
    <property type="gene ID" value="AUR62009925"/>
</dbReference>
<dbReference type="OMA" id="WADENER"/>
<evidence type="ECO:0000313" key="3">
    <source>
        <dbReference type="EnsemblPlants" id="AUR62009925-RA:cds"/>
    </source>
</evidence>
<organism evidence="3 4">
    <name type="scientific">Chenopodium quinoa</name>
    <name type="common">Quinoa</name>
    <dbReference type="NCBI Taxonomy" id="63459"/>
    <lineage>
        <taxon>Eukaryota</taxon>
        <taxon>Viridiplantae</taxon>
        <taxon>Streptophyta</taxon>
        <taxon>Embryophyta</taxon>
        <taxon>Tracheophyta</taxon>
        <taxon>Spermatophyta</taxon>
        <taxon>Magnoliopsida</taxon>
        <taxon>eudicotyledons</taxon>
        <taxon>Gunneridae</taxon>
        <taxon>Pentapetalae</taxon>
        <taxon>Caryophyllales</taxon>
        <taxon>Chenopodiaceae</taxon>
        <taxon>Chenopodioideae</taxon>
        <taxon>Atripliceae</taxon>
        <taxon>Chenopodium</taxon>
    </lineage>
</organism>
<name>A0A803LDI6_CHEQI</name>
<dbReference type="Proteomes" id="UP000596660">
    <property type="component" value="Unplaced"/>
</dbReference>
<accession>A0A803LDI6</accession>
<proteinExistence type="predicted"/>
<feature type="domain" description="SAP" evidence="2">
    <location>
        <begin position="88"/>
        <end position="122"/>
    </location>
</feature>
<reference evidence="3" key="1">
    <citation type="journal article" date="2017" name="Nature">
        <title>The genome of Chenopodium quinoa.</title>
        <authorList>
            <person name="Jarvis D.E."/>
            <person name="Ho Y.S."/>
            <person name="Lightfoot D.J."/>
            <person name="Schmoeckel S.M."/>
            <person name="Li B."/>
            <person name="Borm T.J.A."/>
            <person name="Ohyanagi H."/>
            <person name="Mineta K."/>
            <person name="Michell C.T."/>
            <person name="Saber N."/>
            <person name="Kharbatia N.M."/>
            <person name="Rupper R.R."/>
            <person name="Sharp A.R."/>
            <person name="Dally N."/>
            <person name="Boughton B.A."/>
            <person name="Woo Y.H."/>
            <person name="Gao G."/>
            <person name="Schijlen E.G.W.M."/>
            <person name="Guo X."/>
            <person name="Momin A.A."/>
            <person name="Negrao S."/>
            <person name="Al-Babili S."/>
            <person name="Gehring C."/>
            <person name="Roessner U."/>
            <person name="Jung C."/>
            <person name="Murphy K."/>
            <person name="Arold S.T."/>
            <person name="Gojobori T."/>
            <person name="van der Linden C.G."/>
            <person name="van Loo E.N."/>
            <person name="Jellen E.N."/>
            <person name="Maughan P.J."/>
            <person name="Tester M."/>
        </authorList>
    </citation>
    <scope>NUCLEOTIDE SEQUENCE [LARGE SCALE GENOMIC DNA]</scope>
    <source>
        <strain evidence="3">cv. PI 614886</strain>
    </source>
</reference>
<reference evidence="3" key="2">
    <citation type="submission" date="2021-03" db="UniProtKB">
        <authorList>
            <consortium name="EnsemblPlants"/>
        </authorList>
    </citation>
    <scope>IDENTIFICATION</scope>
</reference>
<evidence type="ECO:0000256" key="1">
    <source>
        <dbReference type="SAM" id="MobiDB-lite"/>
    </source>
</evidence>
<feature type="region of interest" description="Disordered" evidence="1">
    <location>
        <begin position="1"/>
        <end position="36"/>
    </location>
</feature>